<dbReference type="Proteomes" id="UP000251075">
    <property type="component" value="Unassembled WGS sequence"/>
</dbReference>
<reference evidence="7 8" key="1">
    <citation type="submission" date="2017-11" db="EMBL/GenBank/DDBJ databases">
        <title>Draft genome sequence of magnetotactic bacterium Magnetospirillum kuznetsovii LBB-42.</title>
        <authorList>
            <person name="Grouzdev D.S."/>
            <person name="Rysina M.S."/>
            <person name="Baslerov R.V."/>
            <person name="Koziaeva V."/>
        </authorList>
    </citation>
    <scope>NUCLEOTIDE SEQUENCE [LARGE SCALE GENOMIC DNA]</scope>
    <source>
        <strain evidence="7 8">LBB-42</strain>
    </source>
</reference>
<dbReference type="RefSeq" id="WP_112142612.1">
    <property type="nucleotide sequence ID" value="NZ_PGTO01000002.1"/>
</dbReference>
<comment type="subcellular location">
    <subcellularLocation>
        <location evidence="1">Membrane</location>
        <topology evidence="1">Multi-pass membrane protein</topology>
    </subcellularLocation>
</comment>
<accession>A0A364P266</accession>
<name>A0A364P266_9PROT</name>
<dbReference type="InterPro" id="IPR002524">
    <property type="entry name" value="Cation_efflux"/>
</dbReference>
<dbReference type="InterPro" id="IPR027469">
    <property type="entry name" value="Cation_efflux_TMD_sf"/>
</dbReference>
<dbReference type="Gene3D" id="1.20.1510.10">
    <property type="entry name" value="Cation efflux protein transmembrane domain"/>
    <property type="match status" value="1"/>
</dbReference>
<feature type="domain" description="Cation efflux protein transmembrane" evidence="6">
    <location>
        <begin position="28"/>
        <end position="230"/>
    </location>
</feature>
<dbReference type="EMBL" id="PGTO01000002">
    <property type="protein sequence ID" value="RAU23413.1"/>
    <property type="molecule type" value="Genomic_DNA"/>
</dbReference>
<dbReference type="NCBIfam" id="TIGR01297">
    <property type="entry name" value="CDF"/>
    <property type="match status" value="1"/>
</dbReference>
<sequence>MHAHDLTPWQHAHKYFGGNEEAAERRTLIVVGLTVVMMVAEIAAGTLFNSMALLADGWHMSTHAGALGIAAFAYGFARRHAEDGRFTFGTGKVGVLGGFASAIILGIVALLMVWESASRLTETQTIGFDEALWVAVIGLVVNLVSALILGGHGHEHHHDHHDHDHHDHNLRAAYIHVVADAVTSVLAIMALLLGKYLGWWWMDPVMGLVGAAVIAKWSWGLMAQTGAVLLDHNDDRELEEEVRAAIEGDADNRLTDLHLWRIGTGHWAAIVSVVTHEPRPPEHYKRLLAPVHELSHITIEVLPCVGEACA</sequence>
<dbReference type="GO" id="GO:0005886">
    <property type="term" value="C:plasma membrane"/>
    <property type="evidence" value="ECO:0007669"/>
    <property type="project" value="TreeGrafter"/>
</dbReference>
<dbReference type="GO" id="GO:0005385">
    <property type="term" value="F:zinc ion transmembrane transporter activity"/>
    <property type="evidence" value="ECO:0007669"/>
    <property type="project" value="TreeGrafter"/>
</dbReference>
<keyword evidence="4 5" id="KW-0472">Membrane</keyword>
<keyword evidence="8" id="KW-1185">Reference proteome</keyword>
<dbReference type="PANTHER" id="PTHR11562:SF40">
    <property type="entry name" value="CATION EFFLUX SYSTEM PROTEIN"/>
    <property type="match status" value="1"/>
</dbReference>
<evidence type="ECO:0000256" key="2">
    <source>
        <dbReference type="ARBA" id="ARBA00022692"/>
    </source>
</evidence>
<evidence type="ECO:0000256" key="5">
    <source>
        <dbReference type="SAM" id="Phobius"/>
    </source>
</evidence>
<dbReference type="AlphaFoldDB" id="A0A364P266"/>
<keyword evidence="2 5" id="KW-0812">Transmembrane</keyword>
<dbReference type="InterPro" id="IPR058533">
    <property type="entry name" value="Cation_efflux_TM"/>
</dbReference>
<evidence type="ECO:0000313" key="7">
    <source>
        <dbReference type="EMBL" id="RAU23413.1"/>
    </source>
</evidence>
<feature type="transmembrane region" description="Helical" evidence="5">
    <location>
        <begin position="89"/>
        <end position="111"/>
    </location>
</feature>
<feature type="transmembrane region" description="Helical" evidence="5">
    <location>
        <begin position="199"/>
        <end position="219"/>
    </location>
</feature>
<feature type="transmembrane region" description="Helical" evidence="5">
    <location>
        <begin position="172"/>
        <end position="193"/>
    </location>
</feature>
<feature type="transmembrane region" description="Helical" evidence="5">
    <location>
        <begin position="131"/>
        <end position="151"/>
    </location>
</feature>
<proteinExistence type="predicted"/>
<keyword evidence="3 5" id="KW-1133">Transmembrane helix</keyword>
<dbReference type="OrthoDB" id="271709at2"/>
<evidence type="ECO:0000256" key="1">
    <source>
        <dbReference type="ARBA" id="ARBA00004141"/>
    </source>
</evidence>
<dbReference type="InterPro" id="IPR050681">
    <property type="entry name" value="CDF/SLC30A"/>
</dbReference>
<gene>
    <name evidence="7" type="ORF">CU669_04610</name>
</gene>
<comment type="caution">
    <text evidence="7">The sequence shown here is derived from an EMBL/GenBank/DDBJ whole genome shotgun (WGS) entry which is preliminary data.</text>
</comment>
<evidence type="ECO:0000313" key="8">
    <source>
        <dbReference type="Proteomes" id="UP000251075"/>
    </source>
</evidence>
<feature type="transmembrane region" description="Helical" evidence="5">
    <location>
        <begin position="28"/>
        <end position="48"/>
    </location>
</feature>
<dbReference type="SUPFAM" id="SSF161111">
    <property type="entry name" value="Cation efflux protein transmembrane domain-like"/>
    <property type="match status" value="1"/>
</dbReference>
<evidence type="ECO:0000256" key="4">
    <source>
        <dbReference type="ARBA" id="ARBA00023136"/>
    </source>
</evidence>
<dbReference type="PANTHER" id="PTHR11562">
    <property type="entry name" value="CATION EFFLUX PROTEIN/ ZINC TRANSPORTER"/>
    <property type="match status" value="1"/>
</dbReference>
<organism evidence="7 8">
    <name type="scientific">Paramagnetospirillum kuznetsovii</name>
    <dbReference type="NCBI Taxonomy" id="2053833"/>
    <lineage>
        <taxon>Bacteria</taxon>
        <taxon>Pseudomonadati</taxon>
        <taxon>Pseudomonadota</taxon>
        <taxon>Alphaproteobacteria</taxon>
        <taxon>Rhodospirillales</taxon>
        <taxon>Magnetospirillaceae</taxon>
        <taxon>Paramagnetospirillum</taxon>
    </lineage>
</organism>
<protein>
    <submittedName>
        <fullName evidence="7">Cation transporter</fullName>
    </submittedName>
</protein>
<dbReference type="NCBIfam" id="NF033827">
    <property type="entry name" value="CDF_efflux_DmeF"/>
    <property type="match status" value="1"/>
</dbReference>
<evidence type="ECO:0000256" key="3">
    <source>
        <dbReference type="ARBA" id="ARBA00022989"/>
    </source>
</evidence>
<evidence type="ECO:0000259" key="6">
    <source>
        <dbReference type="Pfam" id="PF01545"/>
    </source>
</evidence>
<feature type="transmembrane region" description="Helical" evidence="5">
    <location>
        <begin position="60"/>
        <end position="77"/>
    </location>
</feature>
<dbReference type="Pfam" id="PF01545">
    <property type="entry name" value="Cation_efflux"/>
    <property type="match status" value="1"/>
</dbReference>